<dbReference type="GO" id="GO:0043565">
    <property type="term" value="F:sequence-specific DNA binding"/>
    <property type="evidence" value="ECO:0007669"/>
    <property type="project" value="TreeGrafter"/>
</dbReference>
<dbReference type="PANTHER" id="PTHR30537:SF5">
    <property type="entry name" value="HTH-TYPE TRANSCRIPTIONAL ACTIVATOR TTDR-RELATED"/>
    <property type="match status" value="1"/>
</dbReference>
<dbReference type="InterPro" id="IPR000847">
    <property type="entry name" value="LysR_HTH_N"/>
</dbReference>
<dbReference type="AlphaFoldDB" id="A0A839IWB9"/>
<evidence type="ECO:0000259" key="5">
    <source>
        <dbReference type="PROSITE" id="PS50931"/>
    </source>
</evidence>
<name>A0A839IWB9_9GAMM</name>
<dbReference type="FunFam" id="1.10.10.10:FF:000001">
    <property type="entry name" value="LysR family transcriptional regulator"/>
    <property type="match status" value="1"/>
</dbReference>
<keyword evidence="4" id="KW-0804">Transcription</keyword>
<gene>
    <name evidence="6" type="ORF">H4O21_17410</name>
</gene>
<dbReference type="GO" id="GO:0003700">
    <property type="term" value="F:DNA-binding transcription factor activity"/>
    <property type="evidence" value="ECO:0007669"/>
    <property type="project" value="InterPro"/>
</dbReference>
<dbReference type="InterPro" id="IPR036390">
    <property type="entry name" value="WH_DNA-bd_sf"/>
</dbReference>
<evidence type="ECO:0000256" key="2">
    <source>
        <dbReference type="ARBA" id="ARBA00023015"/>
    </source>
</evidence>
<evidence type="ECO:0000256" key="3">
    <source>
        <dbReference type="ARBA" id="ARBA00023125"/>
    </source>
</evidence>
<organism evidence="6 7">
    <name type="scientific">Oceanospirillum sediminis</name>
    <dbReference type="NCBI Taxonomy" id="2760088"/>
    <lineage>
        <taxon>Bacteria</taxon>
        <taxon>Pseudomonadati</taxon>
        <taxon>Pseudomonadota</taxon>
        <taxon>Gammaproteobacteria</taxon>
        <taxon>Oceanospirillales</taxon>
        <taxon>Oceanospirillaceae</taxon>
        <taxon>Oceanospirillum</taxon>
    </lineage>
</organism>
<keyword evidence="3" id="KW-0238">DNA-binding</keyword>
<dbReference type="InterPro" id="IPR036388">
    <property type="entry name" value="WH-like_DNA-bd_sf"/>
</dbReference>
<accession>A0A839IWB9</accession>
<dbReference type="Gene3D" id="1.10.10.10">
    <property type="entry name" value="Winged helix-like DNA-binding domain superfamily/Winged helix DNA-binding domain"/>
    <property type="match status" value="1"/>
</dbReference>
<evidence type="ECO:0000313" key="7">
    <source>
        <dbReference type="Proteomes" id="UP000565262"/>
    </source>
</evidence>
<feature type="domain" description="HTH lysR-type" evidence="5">
    <location>
        <begin position="1"/>
        <end position="58"/>
    </location>
</feature>
<dbReference type="RefSeq" id="WP_182810154.1">
    <property type="nucleotide sequence ID" value="NZ_JACJFM010000027.1"/>
</dbReference>
<dbReference type="EMBL" id="JACJFM010000027">
    <property type="protein sequence ID" value="MBB1488386.1"/>
    <property type="molecule type" value="Genomic_DNA"/>
</dbReference>
<comment type="caution">
    <text evidence="6">The sequence shown here is derived from an EMBL/GenBank/DDBJ whole genome shotgun (WGS) entry which is preliminary data.</text>
</comment>
<evidence type="ECO:0000256" key="1">
    <source>
        <dbReference type="ARBA" id="ARBA00009437"/>
    </source>
</evidence>
<dbReference type="Proteomes" id="UP000565262">
    <property type="component" value="Unassembled WGS sequence"/>
</dbReference>
<dbReference type="Pfam" id="PF03466">
    <property type="entry name" value="LysR_substrate"/>
    <property type="match status" value="1"/>
</dbReference>
<dbReference type="Gene3D" id="3.40.190.290">
    <property type="match status" value="1"/>
</dbReference>
<dbReference type="PANTHER" id="PTHR30537">
    <property type="entry name" value="HTH-TYPE TRANSCRIPTIONAL REGULATOR"/>
    <property type="match status" value="1"/>
</dbReference>
<dbReference type="GO" id="GO:0006351">
    <property type="term" value="P:DNA-templated transcription"/>
    <property type="evidence" value="ECO:0007669"/>
    <property type="project" value="TreeGrafter"/>
</dbReference>
<protein>
    <submittedName>
        <fullName evidence="6">LysR family transcriptional regulator</fullName>
    </submittedName>
</protein>
<proteinExistence type="inferred from homology"/>
<reference evidence="6 7" key="1">
    <citation type="submission" date="2020-08" db="EMBL/GenBank/DDBJ databases">
        <title>Oceanospirillum sp. nov. isolated from marine sediment.</title>
        <authorList>
            <person name="Ji X."/>
        </authorList>
    </citation>
    <scope>NUCLEOTIDE SEQUENCE [LARGE SCALE GENOMIC DNA]</scope>
    <source>
        <strain evidence="6 7">D5</strain>
    </source>
</reference>
<keyword evidence="7" id="KW-1185">Reference proteome</keyword>
<evidence type="ECO:0000313" key="6">
    <source>
        <dbReference type="EMBL" id="MBB1488386.1"/>
    </source>
</evidence>
<dbReference type="Pfam" id="PF00126">
    <property type="entry name" value="HTH_1"/>
    <property type="match status" value="1"/>
</dbReference>
<keyword evidence="2" id="KW-0805">Transcription regulation</keyword>
<dbReference type="CDD" id="cd08422">
    <property type="entry name" value="PBP2_CrgA_like"/>
    <property type="match status" value="1"/>
</dbReference>
<dbReference type="InterPro" id="IPR005119">
    <property type="entry name" value="LysR_subst-bd"/>
</dbReference>
<dbReference type="PRINTS" id="PR00039">
    <property type="entry name" value="HTHLYSR"/>
</dbReference>
<evidence type="ECO:0000256" key="4">
    <source>
        <dbReference type="ARBA" id="ARBA00023163"/>
    </source>
</evidence>
<comment type="similarity">
    <text evidence="1">Belongs to the LysR transcriptional regulatory family.</text>
</comment>
<dbReference type="InterPro" id="IPR058163">
    <property type="entry name" value="LysR-type_TF_proteobact-type"/>
</dbReference>
<dbReference type="PROSITE" id="PS50931">
    <property type="entry name" value="HTH_LYSR"/>
    <property type="match status" value="1"/>
</dbReference>
<dbReference type="SUPFAM" id="SSF46785">
    <property type="entry name" value="Winged helix' DNA-binding domain"/>
    <property type="match status" value="1"/>
</dbReference>
<sequence>MIPSQLPVFISVVKNGNFSSAARQLGVSSAAVSKSISQLEKVLSLRLFHRTTHSLTLTEDGQDLLRRTEPLLKELEDQIRLSTDKQLSPHGKLKVNLPDSFGRQVVMPLLPGFLDKYPDIEFELNFDDAVGDLVKEGADVGIGAKLNPDSRLIARRFYNLQPVIIASKRYLEQHGVPQTPEDLEHHNCIAYRSSTTGRIYPWPFMENGEEHQIEPKGNLTVNSLSAGMKAVEMDLGIAMVGVWYLKDNPAAANLRRLLPDYAPEPFPVWIYYSSRSYLPAKTRLFIDYLLDNAIDEQELMRTCNCVYEDFELPACKQA</sequence>
<dbReference type="SUPFAM" id="SSF53850">
    <property type="entry name" value="Periplasmic binding protein-like II"/>
    <property type="match status" value="1"/>
</dbReference>